<reference evidence="1 2" key="1">
    <citation type="submission" date="2015-10" db="EMBL/GenBank/DDBJ databases">
        <title>Draft genome sequence of Streptomyces sp. RV15, isolated from a marine sponge.</title>
        <authorList>
            <person name="Ruckert C."/>
            <person name="Abdelmohsen U.R."/>
            <person name="Winkler A."/>
            <person name="Hentschel U."/>
            <person name="Kalinowski J."/>
            <person name="Kampfer P."/>
            <person name="Glaeser S."/>
        </authorList>
    </citation>
    <scope>NUCLEOTIDE SEQUENCE [LARGE SCALE GENOMIC DNA]</scope>
    <source>
        <strain evidence="1 2">RV15</strain>
    </source>
</reference>
<accession>A0A101V115</accession>
<dbReference type="RefSeq" id="WP_067020547.1">
    <property type="nucleotide sequence ID" value="NZ_KQ949081.1"/>
</dbReference>
<gene>
    <name evidence="1" type="ORF">AQJ91_13890</name>
</gene>
<dbReference type="AlphaFoldDB" id="A0A101V115"/>
<dbReference type="InterPro" id="IPR011009">
    <property type="entry name" value="Kinase-like_dom_sf"/>
</dbReference>
<dbReference type="SUPFAM" id="SSF56112">
    <property type="entry name" value="Protein kinase-like (PK-like)"/>
    <property type="match status" value="1"/>
</dbReference>
<comment type="caution">
    <text evidence="1">The sequence shown here is derived from an EMBL/GenBank/DDBJ whole genome shotgun (WGS) entry which is preliminary data.</text>
</comment>
<protein>
    <recommendedName>
        <fullName evidence="3">Aminoglycoside phosphotransferase</fullName>
    </recommendedName>
</protein>
<dbReference type="InterPro" id="IPR008266">
    <property type="entry name" value="Tyr_kinase_AS"/>
</dbReference>
<proteinExistence type="predicted"/>
<dbReference type="GO" id="GO:0004672">
    <property type="term" value="F:protein kinase activity"/>
    <property type="evidence" value="ECO:0007669"/>
    <property type="project" value="InterPro"/>
</dbReference>
<name>A0A101V115_9ACTN</name>
<dbReference type="OrthoDB" id="2570531at2"/>
<dbReference type="STRING" id="909626.AQJ91_13890"/>
<dbReference type="EMBL" id="LMXB01000033">
    <property type="protein sequence ID" value="KUO20530.1"/>
    <property type="molecule type" value="Genomic_DNA"/>
</dbReference>
<keyword evidence="2" id="KW-1185">Reference proteome</keyword>
<evidence type="ECO:0008006" key="3">
    <source>
        <dbReference type="Google" id="ProtNLM"/>
    </source>
</evidence>
<dbReference type="Proteomes" id="UP000053260">
    <property type="component" value="Unassembled WGS sequence"/>
</dbReference>
<evidence type="ECO:0000313" key="2">
    <source>
        <dbReference type="Proteomes" id="UP000053260"/>
    </source>
</evidence>
<organism evidence="1 2">
    <name type="scientific">Streptomyces dysideae</name>
    <dbReference type="NCBI Taxonomy" id="909626"/>
    <lineage>
        <taxon>Bacteria</taxon>
        <taxon>Bacillati</taxon>
        <taxon>Actinomycetota</taxon>
        <taxon>Actinomycetes</taxon>
        <taxon>Kitasatosporales</taxon>
        <taxon>Streptomycetaceae</taxon>
        <taxon>Streptomyces</taxon>
    </lineage>
</organism>
<sequence length="270" mass="29806">MPVDRIHWDDLPLGARHAAEEQTGPILRAETAAAGANSGIAATVHTAGSVLFVKGVPIDHPQARTQQREAAVNPYLPPSCPRLLWRVQTAGWDLLGYEYLVGRHADYSPGSADLPLLVQALTELQNTPCPVLDDLKIAEDRWSKYAGPAGVEQLAGDTLLHTDLAPHNLLIDDRAHLIDWAWPTRGAAWIDPAVLILRLMEAGHTAKDADAWTREHVPSWAAAPHASVAAFSAANARVWDEIARHDSEDWKKHMGRNAHDWVTYWRTQVR</sequence>
<evidence type="ECO:0000313" key="1">
    <source>
        <dbReference type="EMBL" id="KUO20530.1"/>
    </source>
</evidence>
<dbReference type="PROSITE" id="PS00109">
    <property type="entry name" value="PROTEIN_KINASE_TYR"/>
    <property type="match status" value="1"/>
</dbReference>